<evidence type="ECO:0000256" key="4">
    <source>
        <dbReference type="ARBA" id="ARBA00022475"/>
    </source>
</evidence>
<evidence type="ECO:0000256" key="1">
    <source>
        <dbReference type="ARBA" id="ARBA00004651"/>
    </source>
</evidence>
<feature type="transmembrane region" description="Helical" evidence="8">
    <location>
        <begin position="172"/>
        <end position="196"/>
    </location>
</feature>
<organism evidence="9 10">
    <name type="scientific">Microbacterium algeriense</name>
    <dbReference type="NCBI Taxonomy" id="2615184"/>
    <lineage>
        <taxon>Bacteria</taxon>
        <taxon>Bacillati</taxon>
        <taxon>Actinomycetota</taxon>
        <taxon>Actinomycetes</taxon>
        <taxon>Micrococcales</taxon>
        <taxon>Microbacteriaceae</taxon>
        <taxon>Microbacterium</taxon>
    </lineage>
</organism>
<comment type="subcellular location">
    <subcellularLocation>
        <location evidence="1">Cell membrane</location>
        <topology evidence="1">Multi-pass membrane protein</topology>
    </subcellularLocation>
</comment>
<gene>
    <name evidence="9" type="ORF">F6A08_12050</name>
</gene>
<feature type="transmembrane region" description="Helical" evidence="8">
    <location>
        <begin position="242"/>
        <end position="271"/>
    </location>
</feature>
<proteinExistence type="inferred from homology"/>
<dbReference type="PANTHER" id="PTHR21716:SF53">
    <property type="entry name" value="PERMEASE PERM-RELATED"/>
    <property type="match status" value="1"/>
</dbReference>
<dbReference type="GeneID" id="77477193"/>
<dbReference type="RefSeq" id="WP_017202228.1">
    <property type="nucleotide sequence ID" value="NZ_CBDRDE010000001.1"/>
</dbReference>
<evidence type="ECO:0000313" key="9">
    <source>
        <dbReference type="EMBL" id="KAB1864797.1"/>
    </source>
</evidence>
<keyword evidence="10" id="KW-1185">Reference proteome</keyword>
<keyword evidence="7 8" id="KW-0472">Membrane</keyword>
<dbReference type="PANTHER" id="PTHR21716">
    <property type="entry name" value="TRANSMEMBRANE PROTEIN"/>
    <property type="match status" value="1"/>
</dbReference>
<feature type="transmembrane region" description="Helical" evidence="8">
    <location>
        <begin position="93"/>
        <end position="114"/>
    </location>
</feature>
<evidence type="ECO:0000256" key="7">
    <source>
        <dbReference type="ARBA" id="ARBA00023136"/>
    </source>
</evidence>
<name>A0ABQ6V6B6_9MICO</name>
<dbReference type="Proteomes" id="UP000478836">
    <property type="component" value="Unassembled WGS sequence"/>
</dbReference>
<sequence length="381" mass="39690">MRRKRVIAPNEPQTVAAQRRSTTTVAAAARANPFMFGLLGALGVLVALAIGGIVDQLATVLVYIGVALFLALGLDPIVTFIEKKLPRPAAVTIVVAVVILAFAGIILAIVPVLVEQISNLIKDGPKMVEDFMESQWFKDVSGQFGTTIQDAAQGVLDFVQNPDNFLDIGGGVFAVGAGIAGGLTGVTIVLILTLYFMASLRSMKRTAARFVPSYQRDTFSELLEDVSGAVGRYVMGQASLALINGVLSLIVLSIIGAPVPALLALIAFIGSMIPLVGTLTASIINSLICLFVSPVTALIAFGYYLVYMQIEAYVLSPRIMSRAVAVPGALVVIAAVAGGALGGILGALVAIPVAASIIIIVQKVIFPAQDRKKAPPVITAP</sequence>
<evidence type="ECO:0000256" key="8">
    <source>
        <dbReference type="SAM" id="Phobius"/>
    </source>
</evidence>
<dbReference type="Pfam" id="PF01594">
    <property type="entry name" value="AI-2E_transport"/>
    <property type="match status" value="1"/>
</dbReference>
<feature type="transmembrane region" description="Helical" evidence="8">
    <location>
        <begin position="283"/>
        <end position="307"/>
    </location>
</feature>
<dbReference type="EMBL" id="WAAO01000002">
    <property type="protein sequence ID" value="KAB1864797.1"/>
    <property type="molecule type" value="Genomic_DNA"/>
</dbReference>
<comment type="caution">
    <text evidence="9">The sequence shown here is derived from an EMBL/GenBank/DDBJ whole genome shotgun (WGS) entry which is preliminary data.</text>
</comment>
<feature type="transmembrane region" description="Helical" evidence="8">
    <location>
        <begin position="60"/>
        <end position="81"/>
    </location>
</feature>
<accession>A0ABQ6V6B6</accession>
<protein>
    <submittedName>
        <fullName evidence="9">AI-2E family transporter</fullName>
    </submittedName>
</protein>
<feature type="transmembrane region" description="Helical" evidence="8">
    <location>
        <begin position="34"/>
        <end position="54"/>
    </location>
</feature>
<feature type="transmembrane region" description="Helical" evidence="8">
    <location>
        <begin position="344"/>
        <end position="366"/>
    </location>
</feature>
<keyword evidence="6 8" id="KW-1133">Transmembrane helix</keyword>
<comment type="similarity">
    <text evidence="2">Belongs to the autoinducer-2 exporter (AI-2E) (TC 2.A.86) family.</text>
</comment>
<evidence type="ECO:0000256" key="2">
    <source>
        <dbReference type="ARBA" id="ARBA00009773"/>
    </source>
</evidence>
<reference evidence="10" key="1">
    <citation type="submission" date="2019-09" db="EMBL/GenBank/DDBJ databases">
        <title>Whole genome sequencing of Microbacterium maritypicum.</title>
        <authorList>
            <person name="Lenchi N."/>
        </authorList>
    </citation>
    <scope>NUCLEOTIDE SEQUENCE [LARGE SCALE GENOMIC DNA]</scope>
    <source>
        <strain evidence="10">G1</strain>
    </source>
</reference>
<dbReference type="InterPro" id="IPR002549">
    <property type="entry name" value="AI-2E-like"/>
</dbReference>
<feature type="transmembrane region" description="Helical" evidence="8">
    <location>
        <begin position="319"/>
        <end position="338"/>
    </location>
</feature>
<evidence type="ECO:0000256" key="6">
    <source>
        <dbReference type="ARBA" id="ARBA00022989"/>
    </source>
</evidence>
<keyword evidence="5 8" id="KW-0812">Transmembrane</keyword>
<evidence type="ECO:0000256" key="3">
    <source>
        <dbReference type="ARBA" id="ARBA00022448"/>
    </source>
</evidence>
<keyword evidence="4" id="KW-1003">Cell membrane</keyword>
<evidence type="ECO:0000313" key="10">
    <source>
        <dbReference type="Proteomes" id="UP000478836"/>
    </source>
</evidence>
<keyword evidence="3" id="KW-0813">Transport</keyword>
<evidence type="ECO:0000256" key="5">
    <source>
        <dbReference type="ARBA" id="ARBA00022692"/>
    </source>
</evidence>